<dbReference type="CDD" id="cd07377">
    <property type="entry name" value="WHTH_GntR"/>
    <property type="match status" value="1"/>
</dbReference>
<evidence type="ECO:0000256" key="1">
    <source>
        <dbReference type="ARBA" id="ARBA00023015"/>
    </source>
</evidence>
<dbReference type="Pfam" id="PF07729">
    <property type="entry name" value="FCD"/>
    <property type="match status" value="1"/>
</dbReference>
<dbReference type="InterPro" id="IPR000524">
    <property type="entry name" value="Tscrpt_reg_HTH_GntR"/>
</dbReference>
<dbReference type="InterPro" id="IPR011711">
    <property type="entry name" value="GntR_C"/>
</dbReference>
<dbReference type="PANTHER" id="PTHR43537">
    <property type="entry name" value="TRANSCRIPTIONAL REGULATOR, GNTR FAMILY"/>
    <property type="match status" value="1"/>
</dbReference>
<evidence type="ECO:0000313" key="6">
    <source>
        <dbReference type="EMBL" id="MFC5750940.1"/>
    </source>
</evidence>
<dbReference type="SUPFAM" id="SSF48008">
    <property type="entry name" value="GntR ligand-binding domain-like"/>
    <property type="match status" value="1"/>
</dbReference>
<dbReference type="SMART" id="SM00895">
    <property type="entry name" value="FCD"/>
    <property type="match status" value="1"/>
</dbReference>
<dbReference type="SMART" id="SM00345">
    <property type="entry name" value="HTH_GNTR"/>
    <property type="match status" value="1"/>
</dbReference>
<evidence type="ECO:0000313" key="7">
    <source>
        <dbReference type="Proteomes" id="UP001596074"/>
    </source>
</evidence>
<dbReference type="InterPro" id="IPR036388">
    <property type="entry name" value="WH-like_DNA-bd_sf"/>
</dbReference>
<feature type="domain" description="HTH gntR-type" evidence="5">
    <location>
        <begin position="8"/>
        <end position="75"/>
    </location>
</feature>
<reference evidence="7" key="1">
    <citation type="journal article" date="2019" name="Int. J. Syst. Evol. Microbiol.">
        <title>The Global Catalogue of Microorganisms (GCM) 10K type strain sequencing project: providing services to taxonomists for standard genome sequencing and annotation.</title>
        <authorList>
            <consortium name="The Broad Institute Genomics Platform"/>
            <consortium name="The Broad Institute Genome Sequencing Center for Infectious Disease"/>
            <person name="Wu L."/>
            <person name="Ma J."/>
        </authorList>
    </citation>
    <scope>NUCLEOTIDE SEQUENCE [LARGE SCALE GENOMIC DNA]</scope>
    <source>
        <strain evidence="7">KCTC 42087</strain>
    </source>
</reference>
<organism evidence="6 7">
    <name type="scientific">Actinomadura rugatobispora</name>
    <dbReference type="NCBI Taxonomy" id="1994"/>
    <lineage>
        <taxon>Bacteria</taxon>
        <taxon>Bacillati</taxon>
        <taxon>Actinomycetota</taxon>
        <taxon>Actinomycetes</taxon>
        <taxon>Streptosporangiales</taxon>
        <taxon>Thermomonosporaceae</taxon>
        <taxon>Actinomadura</taxon>
    </lineage>
</organism>
<evidence type="ECO:0000256" key="4">
    <source>
        <dbReference type="SAM" id="MobiDB-lite"/>
    </source>
</evidence>
<evidence type="ECO:0000256" key="2">
    <source>
        <dbReference type="ARBA" id="ARBA00023125"/>
    </source>
</evidence>
<evidence type="ECO:0000259" key="5">
    <source>
        <dbReference type="PROSITE" id="PS50949"/>
    </source>
</evidence>
<dbReference type="InterPro" id="IPR008920">
    <property type="entry name" value="TF_FadR/GntR_C"/>
</dbReference>
<dbReference type="Proteomes" id="UP001596074">
    <property type="component" value="Unassembled WGS sequence"/>
</dbReference>
<gene>
    <name evidence="6" type="ORF">ACFPZN_35435</name>
</gene>
<keyword evidence="1" id="KW-0805">Transcription regulation</keyword>
<dbReference type="SUPFAM" id="SSF46785">
    <property type="entry name" value="Winged helix' DNA-binding domain"/>
    <property type="match status" value="1"/>
</dbReference>
<dbReference type="Gene3D" id="1.10.10.10">
    <property type="entry name" value="Winged helix-like DNA-binding domain superfamily/Winged helix DNA-binding domain"/>
    <property type="match status" value="1"/>
</dbReference>
<keyword evidence="2" id="KW-0238">DNA-binding</keyword>
<dbReference type="PROSITE" id="PS50949">
    <property type="entry name" value="HTH_GNTR"/>
    <property type="match status" value="1"/>
</dbReference>
<proteinExistence type="predicted"/>
<dbReference type="EMBL" id="JBHSON010000061">
    <property type="protein sequence ID" value="MFC5750940.1"/>
    <property type="molecule type" value="Genomic_DNA"/>
</dbReference>
<dbReference type="PANTHER" id="PTHR43537:SF24">
    <property type="entry name" value="GLUCONATE OPERON TRANSCRIPTIONAL REPRESSOR"/>
    <property type="match status" value="1"/>
</dbReference>
<sequence>MAPVVAGDALAEQAYLRLREAILQRRLPPGARLSVPAVARRLGVSRSPAREAIARIAGEGLATFVPRKGAVVALITAADLLEIYELREVLEGLAARLAAERVTEDGLADLGALHTRHRAAIEDGDVALHMELDQAFHRSLRVAAGNGRLLEPLDRLQAQVRIAMDTTRRSPGGMPRALAEHEEILAAVRARDAARAEAVARAHIARLRASIATSYRPGVPPDDGGRVPSSTDDVARKR</sequence>
<keyword evidence="3" id="KW-0804">Transcription</keyword>
<keyword evidence="7" id="KW-1185">Reference proteome</keyword>
<dbReference type="Pfam" id="PF00392">
    <property type="entry name" value="GntR"/>
    <property type="match status" value="1"/>
</dbReference>
<name>A0ABW1A5W9_9ACTN</name>
<evidence type="ECO:0000256" key="3">
    <source>
        <dbReference type="ARBA" id="ARBA00023163"/>
    </source>
</evidence>
<accession>A0ABW1A5W9</accession>
<dbReference type="InterPro" id="IPR036390">
    <property type="entry name" value="WH_DNA-bd_sf"/>
</dbReference>
<protein>
    <submittedName>
        <fullName evidence="6">GntR family transcriptional regulator</fullName>
    </submittedName>
</protein>
<comment type="caution">
    <text evidence="6">The sequence shown here is derived from an EMBL/GenBank/DDBJ whole genome shotgun (WGS) entry which is preliminary data.</text>
</comment>
<dbReference type="RefSeq" id="WP_378286793.1">
    <property type="nucleotide sequence ID" value="NZ_JBHSON010000061.1"/>
</dbReference>
<feature type="region of interest" description="Disordered" evidence="4">
    <location>
        <begin position="214"/>
        <end position="238"/>
    </location>
</feature>
<dbReference type="Gene3D" id="1.20.120.530">
    <property type="entry name" value="GntR ligand-binding domain-like"/>
    <property type="match status" value="1"/>
</dbReference>